<dbReference type="EC" id="4.2.1.3" evidence="3"/>
<dbReference type="PRINTS" id="PR00415">
    <property type="entry name" value="ACONITASE"/>
</dbReference>
<keyword evidence="7 11" id="KW-0456">Lyase</keyword>
<comment type="catalytic activity">
    <reaction evidence="8">
        <text>citrate = D-threo-isocitrate</text>
        <dbReference type="Rhea" id="RHEA:10336"/>
        <dbReference type="ChEBI" id="CHEBI:15562"/>
        <dbReference type="ChEBI" id="CHEBI:16947"/>
        <dbReference type="EC" id="4.2.1.3"/>
    </reaction>
</comment>
<evidence type="ECO:0000256" key="7">
    <source>
        <dbReference type="ARBA" id="ARBA00023239"/>
    </source>
</evidence>
<evidence type="ECO:0000256" key="4">
    <source>
        <dbReference type="ARBA" id="ARBA00022723"/>
    </source>
</evidence>
<evidence type="ECO:0000256" key="5">
    <source>
        <dbReference type="ARBA" id="ARBA00023004"/>
    </source>
</evidence>
<reference evidence="11" key="1">
    <citation type="submission" date="2023-05" db="EMBL/GenBank/DDBJ databases">
        <title>Complete genome sequence of Agrobacterium larrymoorei CFBP5477.</title>
        <authorList>
            <person name="Yen H.-C."/>
            <person name="Chou L."/>
            <person name="Lin Y.-C."/>
            <person name="Lai E.-M."/>
            <person name="Kuo C.-H."/>
        </authorList>
    </citation>
    <scope>NUCLEOTIDE SEQUENCE</scope>
    <source>
        <strain evidence="11">CFBP5477</strain>
        <plasmid evidence="11">pAlCFBP5477</plasmid>
    </source>
</reference>
<evidence type="ECO:0000256" key="3">
    <source>
        <dbReference type="ARBA" id="ARBA00012926"/>
    </source>
</evidence>
<evidence type="ECO:0000256" key="2">
    <source>
        <dbReference type="ARBA" id="ARBA00007185"/>
    </source>
</evidence>
<dbReference type="Pfam" id="PF00694">
    <property type="entry name" value="Aconitase_C"/>
    <property type="match status" value="1"/>
</dbReference>
<accession>A0AAF0KH59</accession>
<dbReference type="InterPro" id="IPR000573">
    <property type="entry name" value="AconitaseA/IPMdHydase_ssu_swvl"/>
</dbReference>
<comment type="cofactor">
    <cofactor evidence="1">
        <name>[4Fe-4S] cluster</name>
        <dbReference type="ChEBI" id="CHEBI:49883"/>
    </cofactor>
</comment>
<geneLocation type="plasmid" evidence="11 12">
    <name>pAlCFBP5477</name>
</geneLocation>
<dbReference type="Pfam" id="PF00330">
    <property type="entry name" value="Aconitase"/>
    <property type="match status" value="1"/>
</dbReference>
<dbReference type="RefSeq" id="WP_137395894.1">
    <property type="nucleotide sequence ID" value="NZ_CP124735.1"/>
</dbReference>
<evidence type="ECO:0000313" key="12">
    <source>
        <dbReference type="Proteomes" id="UP000298664"/>
    </source>
</evidence>
<dbReference type="InterPro" id="IPR001030">
    <property type="entry name" value="Acoase/IPM_deHydtase_lsu_aba"/>
</dbReference>
<dbReference type="PANTHER" id="PTHR11670">
    <property type="entry name" value="ACONITASE/IRON-RESPONSIVE ELEMENT FAMILY MEMBER"/>
    <property type="match status" value="1"/>
</dbReference>
<evidence type="ECO:0000256" key="6">
    <source>
        <dbReference type="ARBA" id="ARBA00023014"/>
    </source>
</evidence>
<proteinExistence type="inferred from homology"/>
<dbReference type="FunFam" id="3.20.19.10:FF:000001">
    <property type="entry name" value="Aconitate hydratase"/>
    <property type="match status" value="1"/>
</dbReference>
<dbReference type="Gene3D" id="3.30.499.10">
    <property type="entry name" value="Aconitase, domain 3"/>
    <property type="match status" value="2"/>
</dbReference>
<feature type="domain" description="Aconitase/3-isopropylmalate dehydratase large subunit alpha/beta/alpha" evidence="9">
    <location>
        <begin position="66"/>
        <end position="525"/>
    </location>
</feature>
<dbReference type="InterPro" id="IPR036008">
    <property type="entry name" value="Aconitase_4Fe-4S_dom"/>
</dbReference>
<gene>
    <name evidence="11" type="primary">acnA</name>
    <name evidence="11" type="ORF">CFBP5477_022120</name>
</gene>
<evidence type="ECO:0000259" key="10">
    <source>
        <dbReference type="Pfam" id="PF00694"/>
    </source>
</evidence>
<dbReference type="EMBL" id="CP124735">
    <property type="protein sequence ID" value="WHA44112.1"/>
    <property type="molecule type" value="Genomic_DNA"/>
</dbReference>
<organism evidence="11 12">
    <name type="scientific">Agrobacterium larrymoorei</name>
    <dbReference type="NCBI Taxonomy" id="160699"/>
    <lineage>
        <taxon>Bacteria</taxon>
        <taxon>Pseudomonadati</taxon>
        <taxon>Pseudomonadota</taxon>
        <taxon>Alphaproteobacteria</taxon>
        <taxon>Hyphomicrobiales</taxon>
        <taxon>Rhizobiaceae</taxon>
        <taxon>Rhizobium/Agrobacterium group</taxon>
        <taxon>Agrobacterium</taxon>
    </lineage>
</organism>
<sequence>MTTTDVSGKSVRWASVDTFVASLGKDPSLLPFSAVIILEAMLVGAELGLVPHDWAVNFLMDTDRSADILFPVSRVLLQDAAGLPLLVDLAALREAAVSHGRNPSEVQPSVPVDLVIDHSVQTQSYGSASSLGDNLRAEFSENDERYRFVKWAQRSFDNLSVVQPGNGIVHQIHMEHIAPVVTERQGWRICDTVVGTDSHTTMINGLGVVGWGVGGIEAEQLLLGEPLDLVRPEFVKVELTGCPQPGVMAADIALTLTAFLRKAGIVGSYLEFVGEGVDNISVPDRCTLANMAPEYGATLAFFPCDKAVIDYLLDTGRSEDHLKAIREHLENQRIFGWSSRPNAVYDRTFQFNLSEVTLRVAGPSRPDQLVDVSNLVGLRDTVKSPWYHRVALAAITSCTNTANPASMIAAGLVARKARALGLSVHPSIKTVLAPGSRRIVGYLETSGLQNDLSALGFHIAAFGCGVCVGNTGELAAGVEEAITADGGAAVAVLSGNRNFEGRIHPALPSAYLMSPALVIAFALAGRIDLNITSDVIGNANGRNVVLSDLWPTAVEISETLDQCKPTSSTIIETQAWRVLPAQNGQCFRWGEASTYFIKPPFFEQGANDGLPPIMSARPLLALGDAITTDHISPVGPIEKTSDAARFLVDAGVPPERFNTYASRRGNHHIMMRGTFANKRIRNFLTPDVAGPITRHLPTGDLVSIFEAARRYIEADIPTIIFAGERYGSGSARDWAAKGTALLGVRAVIARSFERIHRSNLVMMGVLPIQFENPSDYADAFISLLLNSTDVAVSLEQLETDAICRPHCVIRIECDGSSLKLPAIIRADTARELELLRQGGFFAKVVRKLAV</sequence>
<dbReference type="GO" id="GO:0051536">
    <property type="term" value="F:iron-sulfur cluster binding"/>
    <property type="evidence" value="ECO:0007669"/>
    <property type="project" value="UniProtKB-KW"/>
</dbReference>
<dbReference type="NCBIfam" id="NF009520">
    <property type="entry name" value="PRK12881.1"/>
    <property type="match status" value="1"/>
</dbReference>
<dbReference type="InterPro" id="IPR006249">
    <property type="entry name" value="Aconitase/IRP2"/>
</dbReference>
<dbReference type="InterPro" id="IPR015931">
    <property type="entry name" value="Acnase/IPM_dHydase_lsu_aba_1/3"/>
</dbReference>
<keyword evidence="4" id="KW-0479">Metal-binding</keyword>
<name>A0AAF0KH59_9HYPH</name>
<keyword evidence="11" id="KW-0614">Plasmid</keyword>
<dbReference type="GO" id="GO:0003994">
    <property type="term" value="F:aconitate hydratase activity"/>
    <property type="evidence" value="ECO:0007669"/>
    <property type="project" value="UniProtKB-EC"/>
</dbReference>
<dbReference type="GO" id="GO:0046872">
    <property type="term" value="F:metal ion binding"/>
    <property type="evidence" value="ECO:0007669"/>
    <property type="project" value="UniProtKB-KW"/>
</dbReference>
<dbReference type="SUPFAM" id="SSF53732">
    <property type="entry name" value="Aconitase iron-sulfur domain"/>
    <property type="match status" value="1"/>
</dbReference>
<dbReference type="Proteomes" id="UP000298664">
    <property type="component" value="Plasmid pAlCFBP5477"/>
</dbReference>
<dbReference type="AlphaFoldDB" id="A0AAF0KH59"/>
<comment type="similarity">
    <text evidence="2">Belongs to the aconitase/IPM isomerase family.</text>
</comment>
<feature type="domain" description="Aconitase A/isopropylmalate dehydratase small subunit swivel" evidence="10">
    <location>
        <begin position="644"/>
        <end position="772"/>
    </location>
</feature>
<dbReference type="Gene3D" id="6.10.190.10">
    <property type="match status" value="1"/>
</dbReference>
<evidence type="ECO:0000259" key="9">
    <source>
        <dbReference type="Pfam" id="PF00330"/>
    </source>
</evidence>
<protein>
    <recommendedName>
        <fullName evidence="3">aconitate hydratase</fullName>
        <ecNumber evidence="3">4.2.1.3</ecNumber>
    </recommendedName>
</protein>
<evidence type="ECO:0000256" key="1">
    <source>
        <dbReference type="ARBA" id="ARBA00001966"/>
    </source>
</evidence>
<keyword evidence="6" id="KW-0411">Iron-sulfur</keyword>
<evidence type="ECO:0000256" key="8">
    <source>
        <dbReference type="ARBA" id="ARBA00023501"/>
    </source>
</evidence>
<keyword evidence="5" id="KW-0408">Iron</keyword>
<dbReference type="NCBIfam" id="NF006757">
    <property type="entry name" value="PRK09277.1"/>
    <property type="match status" value="1"/>
</dbReference>
<evidence type="ECO:0000313" key="11">
    <source>
        <dbReference type="EMBL" id="WHA44112.1"/>
    </source>
</evidence>
<dbReference type="SUPFAM" id="SSF52016">
    <property type="entry name" value="LeuD/IlvD-like"/>
    <property type="match status" value="1"/>
</dbReference>
<dbReference type="Gene3D" id="3.20.19.10">
    <property type="entry name" value="Aconitase, domain 4"/>
    <property type="match status" value="1"/>
</dbReference>
<dbReference type="InterPro" id="IPR015928">
    <property type="entry name" value="Aconitase/3IPM_dehydase_swvl"/>
</dbReference>